<evidence type="ECO:0000256" key="1">
    <source>
        <dbReference type="PROSITE-ProRule" id="PRU00288"/>
    </source>
</evidence>
<dbReference type="Proteomes" id="UP000794436">
    <property type="component" value="Unassembled WGS sequence"/>
</dbReference>
<name>A0A8K1FH65_PYTOL</name>
<dbReference type="PANTHER" id="PTHR46085">
    <property type="entry name" value="ARFGAP/RECO-RELATED"/>
    <property type="match status" value="1"/>
</dbReference>
<evidence type="ECO:0000313" key="4">
    <source>
        <dbReference type="EMBL" id="TMW58468.1"/>
    </source>
</evidence>
<evidence type="ECO:0000256" key="2">
    <source>
        <dbReference type="SAM" id="MobiDB-lite"/>
    </source>
</evidence>
<dbReference type="SUPFAM" id="SSF57863">
    <property type="entry name" value="ArfGap/RecO-like zinc finger"/>
    <property type="match status" value="1"/>
</dbReference>
<dbReference type="EMBL" id="SPLM01000111">
    <property type="protein sequence ID" value="TMW58468.1"/>
    <property type="molecule type" value="Genomic_DNA"/>
</dbReference>
<dbReference type="Gene3D" id="1.10.220.150">
    <property type="entry name" value="Arf GTPase activating protein"/>
    <property type="match status" value="1"/>
</dbReference>
<protein>
    <recommendedName>
        <fullName evidence="3">Arf-GAP domain-containing protein</fullName>
    </recommendedName>
</protein>
<dbReference type="InterPro" id="IPR044820">
    <property type="entry name" value="AGD14-like"/>
</dbReference>
<reference evidence="4" key="1">
    <citation type="submission" date="2019-03" db="EMBL/GenBank/DDBJ databases">
        <title>Long read genome sequence of the mycoparasitic Pythium oligandrum ATCC 38472 isolated from sugarbeet rhizosphere.</title>
        <authorList>
            <person name="Gaulin E."/>
        </authorList>
    </citation>
    <scope>NUCLEOTIDE SEQUENCE</scope>
    <source>
        <strain evidence="4">ATCC 38472_TT</strain>
    </source>
</reference>
<keyword evidence="1" id="KW-0479">Metal-binding</keyword>
<dbReference type="SMART" id="SM00105">
    <property type="entry name" value="ArfGap"/>
    <property type="match status" value="1"/>
</dbReference>
<organism evidence="4 5">
    <name type="scientific">Pythium oligandrum</name>
    <name type="common">Mycoparasitic fungus</name>
    <dbReference type="NCBI Taxonomy" id="41045"/>
    <lineage>
        <taxon>Eukaryota</taxon>
        <taxon>Sar</taxon>
        <taxon>Stramenopiles</taxon>
        <taxon>Oomycota</taxon>
        <taxon>Peronosporomycetes</taxon>
        <taxon>Pythiales</taxon>
        <taxon>Pythiaceae</taxon>
        <taxon>Pythium</taxon>
    </lineage>
</organism>
<sequence length="411" mass="41893">MSAEAELNALKKLESNKSCVNCDAYNKFGHGNVCEKFKTFVCSNCKSAHQSYSHRVKSVTMSNWTKDEVDALRDANGGGNAAAKRVWLGRWDDAKLRKPTEGDHMDHYKRFIDKVYNDKAYYDENGSDSSNTTAASSASRSQNGGGGNLLDFSSPTNAPAPTFDAFSSSSAASSAPANDGWGAFASGPAPGASNGGFDGFGDFASAPAAPVAAAPAPAAASFDPFGMSNAVAAPPAPVASTPAASFDPFGASSSVPASASFDPFGPSSLNTQHTQPAPQANAGLFGMHTQQAVPMGMASNTGNFSAFDALAGPAPGMGMNNGMGMNMGMHGGMARGPNMMHGGHISMNNGMNMNMGMGMGMATGIGGPRPMMGGGNTYMAPPQNNGGAYGNAYGRPGGNRDPFAGLGLPGK</sequence>
<feature type="region of interest" description="Disordered" evidence="2">
    <location>
        <begin position="389"/>
        <end position="411"/>
    </location>
</feature>
<dbReference type="AlphaFoldDB" id="A0A8K1FH65"/>
<feature type="compositionally biased region" description="Low complexity" evidence="2">
    <location>
        <begin position="127"/>
        <end position="141"/>
    </location>
</feature>
<evidence type="ECO:0000259" key="3">
    <source>
        <dbReference type="PROSITE" id="PS50115"/>
    </source>
</evidence>
<proteinExistence type="predicted"/>
<feature type="region of interest" description="Disordered" evidence="2">
    <location>
        <begin position="126"/>
        <end position="154"/>
    </location>
</feature>
<keyword evidence="1" id="KW-0862">Zinc</keyword>
<dbReference type="OrthoDB" id="6036at2759"/>
<dbReference type="InterPro" id="IPR037278">
    <property type="entry name" value="ARFGAP/RecO"/>
</dbReference>
<dbReference type="Pfam" id="PF01412">
    <property type="entry name" value="ArfGap"/>
    <property type="match status" value="1"/>
</dbReference>
<dbReference type="GO" id="GO:0008270">
    <property type="term" value="F:zinc ion binding"/>
    <property type="evidence" value="ECO:0007669"/>
    <property type="project" value="UniProtKB-KW"/>
</dbReference>
<dbReference type="PROSITE" id="PS50115">
    <property type="entry name" value="ARFGAP"/>
    <property type="match status" value="1"/>
</dbReference>
<evidence type="ECO:0000313" key="5">
    <source>
        <dbReference type="Proteomes" id="UP000794436"/>
    </source>
</evidence>
<accession>A0A8K1FH65</accession>
<dbReference type="InterPro" id="IPR038508">
    <property type="entry name" value="ArfGAP_dom_sf"/>
</dbReference>
<comment type="caution">
    <text evidence="4">The sequence shown here is derived from an EMBL/GenBank/DDBJ whole genome shotgun (WGS) entry which is preliminary data.</text>
</comment>
<dbReference type="InterPro" id="IPR001164">
    <property type="entry name" value="ArfGAP_dom"/>
</dbReference>
<keyword evidence="5" id="KW-1185">Reference proteome</keyword>
<dbReference type="GO" id="GO:0005096">
    <property type="term" value="F:GTPase activator activity"/>
    <property type="evidence" value="ECO:0007669"/>
    <property type="project" value="InterPro"/>
</dbReference>
<keyword evidence="1" id="KW-0863">Zinc-finger</keyword>
<gene>
    <name evidence="4" type="ORF">Poli38472_010027</name>
</gene>
<feature type="domain" description="Arf-GAP" evidence="3">
    <location>
        <begin position="4"/>
        <end position="129"/>
    </location>
</feature>